<dbReference type="PANTHER" id="PTHR31468">
    <property type="entry name" value="1,3-BETA-GLUCANOSYLTRANSFERASE GAS1"/>
    <property type="match status" value="1"/>
</dbReference>
<dbReference type="InParanoid" id="F0X9H4"/>
<feature type="signal peptide" evidence="5">
    <location>
        <begin position="1"/>
        <end position="20"/>
    </location>
</feature>
<dbReference type="EC" id="2.4.1.-" evidence="5"/>
<evidence type="ECO:0000256" key="6">
    <source>
        <dbReference type="SAM" id="MobiDB-lite"/>
    </source>
</evidence>
<reference evidence="7 8" key="1">
    <citation type="journal article" date="2011" name="Proc. Natl. Acad. Sci. U.S.A.">
        <title>Genome and transcriptome analyses of the mountain pine beetle-fungal symbiont Grosmannia clavigera, a lodgepole pine pathogen.</title>
        <authorList>
            <person name="DiGuistini S."/>
            <person name="Wang Y."/>
            <person name="Liao N.Y."/>
            <person name="Taylor G."/>
            <person name="Tanguay P."/>
            <person name="Feau N."/>
            <person name="Henrissat B."/>
            <person name="Chan S.K."/>
            <person name="Hesse-Orce U."/>
            <person name="Alamouti S.M."/>
            <person name="Tsui C.K.M."/>
            <person name="Docking R.T."/>
            <person name="Levasseur A."/>
            <person name="Haridas S."/>
            <person name="Robertson G."/>
            <person name="Birol I."/>
            <person name="Holt R.A."/>
            <person name="Marra M.A."/>
            <person name="Hamelin R.C."/>
            <person name="Hirst M."/>
            <person name="Jones S.J.M."/>
            <person name="Bohlmann J."/>
            <person name="Breuil C."/>
        </authorList>
    </citation>
    <scope>NUCLEOTIDE SEQUENCE [LARGE SCALE GENOMIC DNA]</scope>
    <source>
        <strain evidence="8">kw1407 / UAMH 11150</strain>
    </source>
</reference>
<dbReference type="InterPro" id="IPR017853">
    <property type="entry name" value="GH"/>
</dbReference>
<dbReference type="GO" id="GO:0005886">
    <property type="term" value="C:plasma membrane"/>
    <property type="evidence" value="ECO:0007669"/>
    <property type="project" value="UniProtKB-SubCell"/>
</dbReference>
<dbReference type="Gene3D" id="3.20.20.80">
    <property type="entry name" value="Glycosidases"/>
    <property type="match status" value="1"/>
</dbReference>
<evidence type="ECO:0000313" key="8">
    <source>
        <dbReference type="Proteomes" id="UP000007796"/>
    </source>
</evidence>
<keyword evidence="5" id="KW-0449">Lipoprotein</keyword>
<evidence type="ECO:0000256" key="2">
    <source>
        <dbReference type="ARBA" id="ARBA00007528"/>
    </source>
</evidence>
<dbReference type="GO" id="GO:0042124">
    <property type="term" value="F:1,3-beta-glucanosyltransferase activity"/>
    <property type="evidence" value="ECO:0007669"/>
    <property type="project" value="TreeGrafter"/>
</dbReference>
<feature type="chain" id="PRO_5005128761" description="1,3-beta-glucanosyltransferase" evidence="5">
    <location>
        <begin position="21"/>
        <end position="501"/>
    </location>
</feature>
<gene>
    <name evidence="7" type="ORF">CMQ_3443</name>
</gene>
<keyword evidence="5" id="KW-0336">GPI-anchor</keyword>
<evidence type="ECO:0000313" key="7">
    <source>
        <dbReference type="EMBL" id="EFX05374.1"/>
    </source>
</evidence>
<dbReference type="FunCoup" id="F0X9H4">
    <property type="interactions" value="48"/>
</dbReference>
<dbReference type="GO" id="GO:0031505">
    <property type="term" value="P:fungal-type cell wall organization"/>
    <property type="evidence" value="ECO:0007669"/>
    <property type="project" value="TreeGrafter"/>
</dbReference>
<dbReference type="Pfam" id="PF03198">
    <property type="entry name" value="Glyco_hydro_72"/>
    <property type="match status" value="1"/>
</dbReference>
<dbReference type="EMBL" id="GL629735">
    <property type="protein sequence ID" value="EFX05374.1"/>
    <property type="molecule type" value="Genomic_DNA"/>
</dbReference>
<dbReference type="GO" id="GO:0098552">
    <property type="term" value="C:side of membrane"/>
    <property type="evidence" value="ECO:0007669"/>
    <property type="project" value="UniProtKB-KW"/>
</dbReference>
<dbReference type="PANTHER" id="PTHR31468:SF4">
    <property type="entry name" value="1,3-BETA-GLUCANOSYLTRANSFERASE GAS3-RELATED"/>
    <property type="match status" value="1"/>
</dbReference>
<evidence type="ECO:0000256" key="4">
    <source>
        <dbReference type="ARBA" id="ARBA00023180"/>
    </source>
</evidence>
<keyword evidence="3 5" id="KW-0732">Signal</keyword>
<proteinExistence type="inferred from homology"/>
<comment type="subcellular location">
    <subcellularLocation>
        <location evidence="1 5">Cell membrane</location>
        <topology evidence="1 5">Lipid-anchor</topology>
        <topology evidence="1 5">GPI-anchor</topology>
    </subcellularLocation>
</comment>
<evidence type="ECO:0000256" key="5">
    <source>
        <dbReference type="RuleBase" id="RU361209"/>
    </source>
</evidence>
<dbReference type="OrthoDB" id="421038at2759"/>
<organism evidence="8">
    <name type="scientific">Grosmannia clavigera (strain kw1407 / UAMH 11150)</name>
    <name type="common">Blue stain fungus</name>
    <name type="synonym">Graphiocladiella clavigera</name>
    <dbReference type="NCBI Taxonomy" id="655863"/>
    <lineage>
        <taxon>Eukaryota</taxon>
        <taxon>Fungi</taxon>
        <taxon>Dikarya</taxon>
        <taxon>Ascomycota</taxon>
        <taxon>Pezizomycotina</taxon>
        <taxon>Sordariomycetes</taxon>
        <taxon>Sordariomycetidae</taxon>
        <taxon>Ophiostomatales</taxon>
        <taxon>Ophiostomataceae</taxon>
        <taxon>Leptographium</taxon>
    </lineage>
</organism>
<dbReference type="RefSeq" id="XP_014174856.1">
    <property type="nucleotide sequence ID" value="XM_014319381.1"/>
</dbReference>
<protein>
    <recommendedName>
        <fullName evidence="5">1,3-beta-glucanosyltransferase</fullName>
        <ecNumber evidence="5">2.4.1.-</ecNumber>
    </recommendedName>
</protein>
<dbReference type="GO" id="GO:0071970">
    <property type="term" value="P:fungal-type cell wall (1-&gt;3)-beta-D-glucan biosynthetic process"/>
    <property type="evidence" value="ECO:0007669"/>
    <property type="project" value="TreeGrafter"/>
</dbReference>
<dbReference type="SUPFAM" id="SSF51445">
    <property type="entry name" value="(Trans)glycosidases"/>
    <property type="match status" value="1"/>
</dbReference>
<dbReference type="GeneID" id="25976544"/>
<comment type="similarity">
    <text evidence="2 5">Belongs to the glycosyl hydrolase 72 family.</text>
</comment>
<evidence type="ECO:0000256" key="1">
    <source>
        <dbReference type="ARBA" id="ARBA00004609"/>
    </source>
</evidence>
<keyword evidence="5 7" id="KW-0808">Transferase</keyword>
<name>F0X9H4_GROCL</name>
<keyword evidence="8" id="KW-1185">Reference proteome</keyword>
<evidence type="ECO:0000256" key="3">
    <source>
        <dbReference type="ARBA" id="ARBA00022729"/>
    </source>
</evidence>
<feature type="region of interest" description="Disordered" evidence="6">
    <location>
        <begin position="445"/>
        <end position="471"/>
    </location>
</feature>
<dbReference type="HOGENOM" id="CLU_021855_1_2_1"/>
<keyword evidence="4" id="KW-0325">Glycoprotein</keyword>
<dbReference type="eggNOG" id="ENOG502QRZZ">
    <property type="taxonomic scope" value="Eukaryota"/>
</dbReference>
<dbReference type="InterPro" id="IPR004886">
    <property type="entry name" value="Glucanosyltransferase"/>
</dbReference>
<accession>F0X9H4</accession>
<keyword evidence="5" id="KW-0472">Membrane</keyword>
<comment type="function">
    <text evidence="5">Splits internally a 1,3-beta-glucan molecule and transfers the newly generated reducing end (the donor) to the non-reducing end of another 1,3-beta-glucan molecule (the acceptor) forming a 1,3-beta linkage, resulting in the elongation of 1,3-beta-glucan chains in the cell wall.</text>
</comment>
<dbReference type="AlphaFoldDB" id="F0X9H4"/>
<sequence>MKMQGSLLAAASVLVPLASAVTYVTVDGGEFVNNATGNRMDIIGVTYQPGGSSGFDGTADPLSDADACLRDAILMQQLGVNTLRVYNVAPDLNHDECVSIFNAAGIYMLIDVNSGLSGQYIDRSDPSTTYTLAYLKHIFAVVEAFWGYPNLLGFFAGNEVLNEDSSDDAAIYIRAIVRDLKEYIALHSPRAIGVGYSAADVDTMLSDTWNYLGCTLANSTYSRIDFFGLNDYEWCGDSSYTESGYNKLVAEFADTDIPVFFSEYGCNLVTPRTFTNVPVLYGSEMTGLSGGLVYEYSQETDNYGLVAINSSTEVTLLSDFVSLKAQYLSLDQSLLMTANKSLASASTSTCGASLITESAVPTSWDLPDRPSGGNALVTSGLTSASTGALTSVTATTMPATVYDTAGSTVTGYSLVSFGCSDVNYPGLAKTYSASAQTCVYASSTAKSDGSTAGSGSSTSTSTSTGKKSGTSRTAVGPFADKFGLAITAGLVILSLGGALAL</sequence>
<dbReference type="Proteomes" id="UP000007796">
    <property type="component" value="Unassembled WGS sequence"/>
</dbReference>